<proteinExistence type="predicted"/>
<comment type="caution">
    <text evidence="1">The sequence shown here is derived from an EMBL/GenBank/DDBJ whole genome shotgun (WGS) entry which is preliminary data.</text>
</comment>
<evidence type="ECO:0000313" key="2">
    <source>
        <dbReference type="Proteomes" id="UP000761264"/>
    </source>
</evidence>
<dbReference type="InterPro" id="IPR009706">
    <property type="entry name" value="DUF1287"/>
</dbReference>
<gene>
    <name evidence="1" type="ORF">HBA54_13610</name>
</gene>
<evidence type="ECO:0000313" key="1">
    <source>
        <dbReference type="EMBL" id="NIA69633.1"/>
    </source>
</evidence>
<dbReference type="Pfam" id="PF06940">
    <property type="entry name" value="DUF1287"/>
    <property type="match status" value="1"/>
</dbReference>
<sequence length="207" mass="22503">MLLPAGGALAQPAGPAAEIEASASDSFSKRLNAAALARTKVRVTYDPAYLRIAYPGGDVAADRGVCSDVVIRAYRTLGIDLQQLVHEDMRKAFDAYPAHWGLTRPDSNIDHRRVPNLETFLRRQGAALPKSENADDYKPGDLVAWNLRGPGGFLPHIGIVTDRIAPSGRPKIVHNIGAGPQLEDVLFSWPMTGHYRYQPTEFMTGGS</sequence>
<organism evidence="1 2">
    <name type="scientific">Pelagibius litoralis</name>
    <dbReference type="NCBI Taxonomy" id="374515"/>
    <lineage>
        <taxon>Bacteria</taxon>
        <taxon>Pseudomonadati</taxon>
        <taxon>Pseudomonadota</taxon>
        <taxon>Alphaproteobacteria</taxon>
        <taxon>Rhodospirillales</taxon>
        <taxon>Rhodovibrionaceae</taxon>
        <taxon>Pelagibius</taxon>
    </lineage>
</organism>
<dbReference type="AlphaFoldDB" id="A0A967EY85"/>
<dbReference type="PIRSF" id="PIRSF011444">
    <property type="entry name" value="DUF1287"/>
    <property type="match status" value="1"/>
</dbReference>
<dbReference type="Proteomes" id="UP000761264">
    <property type="component" value="Unassembled WGS sequence"/>
</dbReference>
<name>A0A967EY85_9PROT</name>
<protein>
    <submittedName>
        <fullName evidence="1">DUF1287 domain-containing protein</fullName>
    </submittedName>
</protein>
<reference evidence="1" key="1">
    <citation type="submission" date="2020-03" db="EMBL/GenBank/DDBJ databases">
        <title>Genome of Pelagibius litoralis DSM 21314T.</title>
        <authorList>
            <person name="Wang G."/>
        </authorList>
    </citation>
    <scope>NUCLEOTIDE SEQUENCE</scope>
    <source>
        <strain evidence="1">DSM 21314</strain>
    </source>
</reference>
<keyword evidence="2" id="KW-1185">Reference proteome</keyword>
<accession>A0A967EY85</accession>
<dbReference type="EMBL" id="JAAQPH010000009">
    <property type="protein sequence ID" value="NIA69633.1"/>
    <property type="molecule type" value="Genomic_DNA"/>
</dbReference>